<comment type="similarity">
    <text evidence="2">Belongs to the MscS (TC 1.A.23) family.</text>
</comment>
<dbReference type="PANTHER" id="PTHR43634">
    <property type="entry name" value="OW CONDUCTANCE MECHANOSENSITIVE CHANNEL"/>
    <property type="match status" value="1"/>
</dbReference>
<dbReference type="GO" id="GO:0016020">
    <property type="term" value="C:membrane"/>
    <property type="evidence" value="ECO:0007669"/>
    <property type="project" value="UniProtKB-SubCell"/>
</dbReference>
<accession>J3LQ13</accession>
<protein>
    <recommendedName>
        <fullName evidence="3">Mechanosensitive ion channel protein 2/3 C-terminal domain-containing protein</fullName>
    </recommendedName>
</protein>
<reference evidence="4" key="2">
    <citation type="submission" date="2013-04" db="UniProtKB">
        <authorList>
            <consortium name="EnsemblPlants"/>
        </authorList>
    </citation>
    <scope>IDENTIFICATION</scope>
</reference>
<dbReference type="InterPro" id="IPR045042">
    <property type="entry name" value="YnaI-like"/>
</dbReference>
<dbReference type="Pfam" id="PF24956">
    <property type="entry name" value="Msl2-3_C"/>
    <property type="match status" value="1"/>
</dbReference>
<keyword evidence="5" id="KW-1185">Reference proteome</keyword>
<reference evidence="4" key="1">
    <citation type="journal article" date="2013" name="Nat. Commun.">
        <title>Whole-genome sequencing of Oryza brachyantha reveals mechanisms underlying Oryza genome evolution.</title>
        <authorList>
            <person name="Chen J."/>
            <person name="Huang Q."/>
            <person name="Gao D."/>
            <person name="Wang J."/>
            <person name="Lang Y."/>
            <person name="Liu T."/>
            <person name="Li B."/>
            <person name="Bai Z."/>
            <person name="Luis Goicoechea J."/>
            <person name="Liang C."/>
            <person name="Chen C."/>
            <person name="Zhang W."/>
            <person name="Sun S."/>
            <person name="Liao Y."/>
            <person name="Zhang X."/>
            <person name="Yang L."/>
            <person name="Song C."/>
            <person name="Wang M."/>
            <person name="Shi J."/>
            <person name="Liu G."/>
            <person name="Liu J."/>
            <person name="Zhou H."/>
            <person name="Zhou W."/>
            <person name="Yu Q."/>
            <person name="An N."/>
            <person name="Chen Y."/>
            <person name="Cai Q."/>
            <person name="Wang B."/>
            <person name="Liu B."/>
            <person name="Min J."/>
            <person name="Huang Y."/>
            <person name="Wu H."/>
            <person name="Li Z."/>
            <person name="Zhang Y."/>
            <person name="Yin Y."/>
            <person name="Song W."/>
            <person name="Jiang J."/>
            <person name="Jackson S.A."/>
            <person name="Wing R.A."/>
            <person name="Wang J."/>
            <person name="Chen M."/>
        </authorList>
    </citation>
    <scope>NUCLEOTIDE SEQUENCE [LARGE SCALE GENOMIC DNA]</scope>
    <source>
        <strain evidence="4">cv. IRGC 101232</strain>
    </source>
</reference>
<dbReference type="Gramene" id="OB03G31390.1">
    <property type="protein sequence ID" value="OB03G31390.1"/>
    <property type="gene ID" value="OB03G31390"/>
</dbReference>
<feature type="domain" description="Mechanosensitive ion channel protein 2/3 C-terminal" evidence="3">
    <location>
        <begin position="1"/>
        <end position="63"/>
    </location>
</feature>
<dbReference type="HOGENOM" id="CLU_2254283_0_0_1"/>
<sequence>MRKLLANNPHIKQQSLHRRVVFEKIDPKVQALTIYISYFVKTSHFEEYLNVQDAVILVLLRIVGNHRAKVFYPDSNSSEILWQYMQTPTAFLWESIVVYVAIHI</sequence>
<evidence type="ECO:0000313" key="4">
    <source>
        <dbReference type="EnsemblPlants" id="OB03G31390.1"/>
    </source>
</evidence>
<evidence type="ECO:0000256" key="1">
    <source>
        <dbReference type="ARBA" id="ARBA00004141"/>
    </source>
</evidence>
<dbReference type="AlphaFoldDB" id="J3LQ13"/>
<dbReference type="PANTHER" id="PTHR43634:SF2">
    <property type="entry name" value="LOW CONDUCTANCE MECHANOSENSITIVE CHANNEL YNAI"/>
    <property type="match status" value="1"/>
</dbReference>
<organism evidence="4">
    <name type="scientific">Oryza brachyantha</name>
    <name type="common">malo sina</name>
    <dbReference type="NCBI Taxonomy" id="4533"/>
    <lineage>
        <taxon>Eukaryota</taxon>
        <taxon>Viridiplantae</taxon>
        <taxon>Streptophyta</taxon>
        <taxon>Embryophyta</taxon>
        <taxon>Tracheophyta</taxon>
        <taxon>Spermatophyta</taxon>
        <taxon>Magnoliopsida</taxon>
        <taxon>Liliopsida</taxon>
        <taxon>Poales</taxon>
        <taxon>Poaceae</taxon>
        <taxon>BOP clade</taxon>
        <taxon>Oryzoideae</taxon>
        <taxon>Oryzeae</taxon>
        <taxon>Oryzinae</taxon>
        <taxon>Oryza</taxon>
    </lineage>
</organism>
<name>J3LQ13_ORYBR</name>
<dbReference type="Proteomes" id="UP000006038">
    <property type="component" value="Chromosome 3"/>
</dbReference>
<dbReference type="EnsemblPlants" id="OB03G31390.1">
    <property type="protein sequence ID" value="OB03G31390.1"/>
    <property type="gene ID" value="OB03G31390"/>
</dbReference>
<evidence type="ECO:0000313" key="5">
    <source>
        <dbReference type="Proteomes" id="UP000006038"/>
    </source>
</evidence>
<evidence type="ECO:0000259" key="3">
    <source>
        <dbReference type="Pfam" id="PF24956"/>
    </source>
</evidence>
<dbReference type="InterPro" id="IPR056876">
    <property type="entry name" value="Msl2-3_C"/>
</dbReference>
<proteinExistence type="inferred from homology"/>
<dbReference type="STRING" id="4533.J3LQ13"/>
<evidence type="ECO:0000256" key="2">
    <source>
        <dbReference type="ARBA" id="ARBA00008017"/>
    </source>
</evidence>
<comment type="subcellular location">
    <subcellularLocation>
        <location evidence="1">Membrane</location>
        <topology evidence="1">Multi-pass membrane protein</topology>
    </subcellularLocation>
</comment>